<dbReference type="Proteomes" id="UP000515317">
    <property type="component" value="Chromosome"/>
</dbReference>
<feature type="domain" description="FAD-binding" evidence="6">
    <location>
        <begin position="6"/>
        <end position="339"/>
    </location>
</feature>
<dbReference type="InterPro" id="IPR002938">
    <property type="entry name" value="FAD-bd"/>
</dbReference>
<reference evidence="7 8" key="1">
    <citation type="submission" date="2020-08" db="EMBL/GenBank/DDBJ databases">
        <title>Genome sequence of Rhizobiales bacterium strain IZ6.</title>
        <authorList>
            <person name="Nakai R."/>
            <person name="Naganuma T."/>
        </authorList>
    </citation>
    <scope>NUCLEOTIDE SEQUENCE [LARGE SCALE GENOMIC DNA]</scope>
    <source>
        <strain evidence="7 8">IZ6</strain>
    </source>
</reference>
<dbReference type="SUPFAM" id="SSF51905">
    <property type="entry name" value="FAD/NAD(P)-binding domain"/>
    <property type="match status" value="1"/>
</dbReference>
<protein>
    <submittedName>
        <fullName evidence="7">Salicylate hydroxylase</fullName>
    </submittedName>
</protein>
<evidence type="ECO:0000256" key="2">
    <source>
        <dbReference type="ARBA" id="ARBA00022630"/>
    </source>
</evidence>
<keyword evidence="5" id="KW-0503">Monooxygenase</keyword>
<organism evidence="7 8">
    <name type="scientific">Terrihabitans soli</name>
    <dbReference type="NCBI Taxonomy" id="708113"/>
    <lineage>
        <taxon>Bacteria</taxon>
        <taxon>Pseudomonadati</taxon>
        <taxon>Pseudomonadota</taxon>
        <taxon>Alphaproteobacteria</taxon>
        <taxon>Hyphomicrobiales</taxon>
        <taxon>Terrihabitans</taxon>
    </lineage>
</organism>
<evidence type="ECO:0000256" key="5">
    <source>
        <dbReference type="ARBA" id="ARBA00023033"/>
    </source>
</evidence>
<keyword evidence="3" id="KW-0274">FAD</keyword>
<dbReference type="Gene3D" id="3.50.50.60">
    <property type="entry name" value="FAD/NAD(P)-binding domain"/>
    <property type="match status" value="1"/>
</dbReference>
<comment type="cofactor">
    <cofactor evidence="1">
        <name>FAD</name>
        <dbReference type="ChEBI" id="CHEBI:57692"/>
    </cofactor>
</comment>
<evidence type="ECO:0000259" key="6">
    <source>
        <dbReference type="Pfam" id="PF01494"/>
    </source>
</evidence>
<dbReference type="PANTHER" id="PTHR13789">
    <property type="entry name" value="MONOOXYGENASE"/>
    <property type="match status" value="1"/>
</dbReference>
<dbReference type="GO" id="GO:0071949">
    <property type="term" value="F:FAD binding"/>
    <property type="evidence" value="ECO:0007669"/>
    <property type="project" value="InterPro"/>
</dbReference>
<sequence length="384" mass="41224">MPAKRPILIAGAGIGGLTLAIALARKRLPAIVFERAPVLEEIGAGLQIPPNASRLLDGFGLGPALDEAGMRPGEARMLDGRADRLIAQMPLGRDAEERWSAPYRMIHRAALQKILVEAAQKAGVEIRLGAEFSDVAETDKGVTASFRTASGNETVDACALVGSDGARSAVRTKLGGGDLVFSGHLAWRAVTKFSARNEVSIWLGPRAHLVTYPLDKSGMLNVVVCTPGSERPEDEHENAAKMRALFRDWCSPVRTLIDASEFGAPWPLYDGIPKHMGKGAITLIGDAAHPIQPHMAQGAALAIEDAVVLSARLAKMPSDPARAFRSYETDRAERVRAVQATSRRNGELFRMSGLGAMARNGMLRALGPKAMMTQMDWVYGYRAG</sequence>
<dbReference type="RefSeq" id="WP_222874955.1">
    <property type="nucleotide sequence ID" value="NZ_AP023361.1"/>
</dbReference>
<evidence type="ECO:0000313" key="8">
    <source>
        <dbReference type="Proteomes" id="UP000515317"/>
    </source>
</evidence>
<evidence type="ECO:0000256" key="4">
    <source>
        <dbReference type="ARBA" id="ARBA00023002"/>
    </source>
</evidence>
<evidence type="ECO:0000256" key="1">
    <source>
        <dbReference type="ARBA" id="ARBA00001974"/>
    </source>
</evidence>
<dbReference type="AlphaFoldDB" id="A0A6S6QQI1"/>
<dbReference type="Pfam" id="PF01494">
    <property type="entry name" value="FAD_binding_3"/>
    <property type="match status" value="1"/>
</dbReference>
<dbReference type="SUPFAM" id="SSF54373">
    <property type="entry name" value="FAD-linked reductases, C-terminal domain"/>
    <property type="match status" value="1"/>
</dbReference>
<dbReference type="KEGG" id="tso:IZ6_20340"/>
<dbReference type="InterPro" id="IPR050493">
    <property type="entry name" value="FAD-dep_Monooxygenase_BioMet"/>
</dbReference>
<keyword evidence="8" id="KW-1185">Reference proteome</keyword>
<proteinExistence type="predicted"/>
<gene>
    <name evidence="7" type="primary">nah</name>
    <name evidence="7" type="ORF">IZ6_20340</name>
</gene>
<keyword evidence="2" id="KW-0285">Flavoprotein</keyword>
<keyword evidence="4" id="KW-0560">Oxidoreductase</keyword>
<evidence type="ECO:0000256" key="3">
    <source>
        <dbReference type="ARBA" id="ARBA00022827"/>
    </source>
</evidence>
<dbReference type="PANTHER" id="PTHR13789:SF318">
    <property type="entry name" value="GERANYLGERANYL DIPHOSPHATE REDUCTASE"/>
    <property type="match status" value="1"/>
</dbReference>
<name>A0A6S6QQI1_9HYPH</name>
<dbReference type="GO" id="GO:0004497">
    <property type="term" value="F:monooxygenase activity"/>
    <property type="evidence" value="ECO:0007669"/>
    <property type="project" value="UniProtKB-KW"/>
</dbReference>
<dbReference type="EMBL" id="AP023361">
    <property type="protein sequence ID" value="BCJ91299.1"/>
    <property type="molecule type" value="Genomic_DNA"/>
</dbReference>
<accession>A0A6S6QQI1</accession>
<dbReference type="PRINTS" id="PR00420">
    <property type="entry name" value="RNGMNOXGNASE"/>
</dbReference>
<evidence type="ECO:0000313" key="7">
    <source>
        <dbReference type="EMBL" id="BCJ91299.1"/>
    </source>
</evidence>
<dbReference type="InterPro" id="IPR036188">
    <property type="entry name" value="FAD/NAD-bd_sf"/>
</dbReference>